<dbReference type="Gene3D" id="3.40.190.10">
    <property type="entry name" value="Periplasmic binding protein-like II"/>
    <property type="match status" value="1"/>
</dbReference>
<dbReference type="InterPro" id="IPR006059">
    <property type="entry name" value="SBP"/>
</dbReference>
<dbReference type="Pfam" id="PF01547">
    <property type="entry name" value="SBP_bac_1"/>
    <property type="match status" value="1"/>
</dbReference>
<feature type="signal peptide" evidence="1">
    <location>
        <begin position="1"/>
        <end position="30"/>
    </location>
</feature>
<gene>
    <name evidence="2" type="ORF">K8U61_11755</name>
</gene>
<dbReference type="SUPFAM" id="SSF53850">
    <property type="entry name" value="Periplasmic binding protein-like II"/>
    <property type="match status" value="1"/>
</dbReference>
<dbReference type="RefSeq" id="WP_224123211.1">
    <property type="nucleotide sequence ID" value="NZ_JAIQZJ010000006.1"/>
</dbReference>
<reference evidence="2 3" key="1">
    <citation type="submission" date="2021-09" db="EMBL/GenBank/DDBJ databases">
        <title>Whole genome sequence of Nocardioides sp. GBK3QG-3.</title>
        <authorList>
            <person name="Tuo L."/>
        </authorList>
    </citation>
    <scope>NUCLEOTIDE SEQUENCE [LARGE SCALE GENOMIC DNA]</scope>
    <source>
        <strain evidence="2 3">GBK3QG-3</strain>
    </source>
</reference>
<dbReference type="Proteomes" id="UP000780875">
    <property type="component" value="Unassembled WGS sequence"/>
</dbReference>
<accession>A0ABS7UDA0</accession>
<proteinExistence type="predicted"/>
<dbReference type="EMBL" id="JAIQZJ010000006">
    <property type="protein sequence ID" value="MBZ5738840.1"/>
    <property type="molecule type" value="Genomic_DNA"/>
</dbReference>
<dbReference type="PANTHER" id="PTHR43649">
    <property type="entry name" value="ARABINOSE-BINDING PROTEIN-RELATED"/>
    <property type="match status" value="1"/>
</dbReference>
<evidence type="ECO:0000313" key="3">
    <source>
        <dbReference type="Proteomes" id="UP000780875"/>
    </source>
</evidence>
<dbReference type="PROSITE" id="PS51257">
    <property type="entry name" value="PROKAR_LIPOPROTEIN"/>
    <property type="match status" value="1"/>
</dbReference>
<evidence type="ECO:0000256" key="1">
    <source>
        <dbReference type="SAM" id="SignalP"/>
    </source>
</evidence>
<keyword evidence="3" id="KW-1185">Reference proteome</keyword>
<organism evidence="2 3">
    <name type="scientific">Nocardioides mangrovi</name>
    <dbReference type="NCBI Taxonomy" id="2874580"/>
    <lineage>
        <taxon>Bacteria</taxon>
        <taxon>Bacillati</taxon>
        <taxon>Actinomycetota</taxon>
        <taxon>Actinomycetes</taxon>
        <taxon>Propionibacteriales</taxon>
        <taxon>Nocardioidaceae</taxon>
        <taxon>Nocardioides</taxon>
    </lineage>
</organism>
<evidence type="ECO:0000313" key="2">
    <source>
        <dbReference type="EMBL" id="MBZ5738840.1"/>
    </source>
</evidence>
<keyword evidence="1" id="KW-0732">Signal</keyword>
<protein>
    <submittedName>
        <fullName evidence="2">Extracellular solute-binding protein</fullName>
    </submittedName>
</protein>
<sequence length="449" mass="48042">MITTSRPSRRFLAALAVTATVALTACSAPGADESTTSDQAAGDVSTELTDKDVTLNLYLETGFPIVEELSKEFTRQNPNITFKIRSDQFAALTENAPRVMASDDAPDLIRLPTIADSASDGLLLNLDPYYEAYGWDQFPASQLEQMRVDDEGSRGSGSLYALGVGYSVTGVYYNKEIAAEIGMDEPPTTIDELEDDMAAAKAAGEQPIMQFNDIGGAAFPFQALLNQYSDPADVSDWIFQKPGATIDTDAAVEAATHLADWADKGYFTDDVNSLDYTNMVGRFAKGEGLFMFDGDWESANLDKSMGDKVGFFLMPTEEEGGEPVAMGAPNTYVVPAKAAHPDEIAYFLNWLHTDEKARQIIVDDSGAAPGGPASLPVPEVPETSLTHQTLAAAATIGESGVLTDFVANATSGIYADGIRPELQSLLDGRISPEDAVKGIQDEYESELGS</sequence>
<comment type="caution">
    <text evidence="2">The sequence shown here is derived from an EMBL/GenBank/DDBJ whole genome shotgun (WGS) entry which is preliminary data.</text>
</comment>
<feature type="chain" id="PRO_5046151975" evidence="1">
    <location>
        <begin position="31"/>
        <end position="449"/>
    </location>
</feature>
<dbReference type="InterPro" id="IPR050490">
    <property type="entry name" value="Bact_solute-bd_prot1"/>
</dbReference>
<name>A0ABS7UDA0_9ACTN</name>